<comment type="cofactor">
    <cofactor evidence="11">
        <name>pyruvate</name>
        <dbReference type="ChEBI" id="CHEBI:15361"/>
    </cofactor>
    <text evidence="11">Binds 1 pyruvoyl group covalently per subunit.</text>
</comment>
<comment type="subcellular location">
    <subcellularLocation>
        <location evidence="11">Cell membrane</location>
        <topology evidence="11">Peripheral membrane protein</topology>
    </subcellularLocation>
</comment>
<protein>
    <recommendedName>
        <fullName evidence="11">Phosphatidylserine decarboxylase proenzyme</fullName>
        <ecNumber evidence="11">4.1.1.65</ecNumber>
    </recommendedName>
    <component>
        <recommendedName>
            <fullName evidence="11">Phosphatidylserine decarboxylase alpha chain</fullName>
        </recommendedName>
    </component>
    <component>
        <recommendedName>
            <fullName evidence="11">Phosphatidylserine decarboxylase beta chain</fullName>
        </recommendedName>
    </component>
</protein>
<evidence type="ECO:0000256" key="11">
    <source>
        <dbReference type="HAMAP-Rule" id="MF_00664"/>
    </source>
</evidence>
<evidence type="ECO:0000256" key="5">
    <source>
        <dbReference type="ARBA" id="ARBA00023136"/>
    </source>
</evidence>
<sequence length="217" mass="24347">MLAKEGFSTIIIVFLVSAVAGVAVSYGPQWLQLSVYPLLVVLCGLVIFFFRDPDRVSPEDDNLILSPADGRVVLIQEVEENEYIGRKVTQVSIFLSPLDVHVNRVPITGKLEYVKYYPGKYLMAWEDHASELNERAHFGVMHPSGMKMMFKQITGFLARRIVYHIGEGDEIKAGDRFGIMKFGSRMDLLLPENVKIRVKKGDRTVAGESVIGELVES</sequence>
<reference evidence="13 14" key="1">
    <citation type="submission" date="2018-05" db="EMBL/GenBank/DDBJ databases">
        <title>Rhodohalobacter halophilus gen. nov., sp. nov., a moderately halophilic member of the family Balneolaceae.</title>
        <authorList>
            <person name="Liu Z.-W."/>
        </authorList>
    </citation>
    <scope>NUCLEOTIDE SEQUENCE [LARGE SCALE GENOMIC DNA]</scope>
    <source>
        <strain evidence="13 14">8A47</strain>
    </source>
</reference>
<comment type="caution">
    <text evidence="13">The sequence shown here is derived from an EMBL/GenBank/DDBJ whole genome shotgun (WGS) entry which is preliminary data.</text>
</comment>
<dbReference type="InterPro" id="IPR003817">
    <property type="entry name" value="PS_Dcarbxylase"/>
</dbReference>
<evidence type="ECO:0000256" key="3">
    <source>
        <dbReference type="ARBA" id="ARBA00022793"/>
    </source>
</evidence>
<evidence type="ECO:0000313" key="13">
    <source>
        <dbReference type="EMBL" id="PWN07564.1"/>
    </source>
</evidence>
<name>A0A316TXY3_9BACT</name>
<keyword evidence="3 11" id="KW-0210">Decarboxylase</keyword>
<dbReference type="UniPathway" id="UPA00558">
    <property type="reaction ID" value="UER00616"/>
</dbReference>
<feature type="modified residue" description="Pyruvic acid (Ser); by autocatalysis" evidence="11">
    <location>
        <position position="184"/>
    </location>
</feature>
<dbReference type="EMBL" id="QGGB01000003">
    <property type="protein sequence ID" value="PWN07564.1"/>
    <property type="molecule type" value="Genomic_DNA"/>
</dbReference>
<evidence type="ECO:0000256" key="8">
    <source>
        <dbReference type="ARBA" id="ARBA00023239"/>
    </source>
</evidence>
<keyword evidence="1 11" id="KW-1003">Cell membrane</keyword>
<keyword evidence="5 11" id="KW-0472">Membrane</keyword>
<keyword evidence="2 11" id="KW-0444">Lipid biosynthesis</keyword>
<accession>A0A316TXY3</accession>
<organism evidence="13 14">
    <name type="scientific">Rhodohalobacter mucosus</name>
    <dbReference type="NCBI Taxonomy" id="2079485"/>
    <lineage>
        <taxon>Bacteria</taxon>
        <taxon>Pseudomonadati</taxon>
        <taxon>Balneolota</taxon>
        <taxon>Balneolia</taxon>
        <taxon>Balneolales</taxon>
        <taxon>Balneolaceae</taxon>
        <taxon>Rhodohalobacter</taxon>
    </lineage>
</organism>
<evidence type="ECO:0000256" key="4">
    <source>
        <dbReference type="ARBA" id="ARBA00023098"/>
    </source>
</evidence>
<dbReference type="HAMAP" id="MF_00664">
    <property type="entry name" value="PS_decarb_PSD_A"/>
    <property type="match status" value="1"/>
</dbReference>
<evidence type="ECO:0000256" key="10">
    <source>
        <dbReference type="ARBA" id="ARBA00023317"/>
    </source>
</evidence>
<dbReference type="OrthoDB" id="9790893at2"/>
<dbReference type="InterPro" id="IPR033175">
    <property type="entry name" value="PSD-A"/>
</dbReference>
<comment type="PTM">
    <text evidence="11">Is synthesized initially as an inactive proenzyme. Formation of the active enzyme involves a self-maturation process in which the active site pyruvoyl group is generated from an internal serine residue via an autocatalytic post-translational modification. Two non-identical subunits are generated from the proenzyme in this reaction, and the pyruvate is formed at the N-terminus of the alpha chain, which is derived from the carboxyl end of the proenzyme. The post-translation cleavage follows an unusual pathway, termed non-hydrolytic serinolysis, in which the side chain hydroxyl group of the serine supplies its oxygen atom to form the C-terminus of the beta chain, while the remainder of the serine residue undergoes an oxidative deamination to produce ammonia and the pyruvoyl prosthetic group on the alpha chain.</text>
</comment>
<proteinExistence type="inferred from homology"/>
<dbReference type="Proteomes" id="UP000245533">
    <property type="component" value="Unassembled WGS sequence"/>
</dbReference>
<evidence type="ECO:0000256" key="1">
    <source>
        <dbReference type="ARBA" id="ARBA00022475"/>
    </source>
</evidence>
<evidence type="ECO:0000256" key="7">
    <source>
        <dbReference type="ARBA" id="ARBA00023209"/>
    </source>
</evidence>
<evidence type="ECO:0000256" key="2">
    <source>
        <dbReference type="ARBA" id="ARBA00022516"/>
    </source>
</evidence>
<comment type="function">
    <text evidence="11">Catalyzes the formation of phosphatidylethanolamine (PtdEtn) from phosphatidylserine (PtdSer).</text>
</comment>
<comment type="similarity">
    <text evidence="11">Belongs to the phosphatidylserine decarboxylase family. PSD-A subfamily.</text>
</comment>
<dbReference type="PANTHER" id="PTHR35809">
    <property type="entry name" value="ARCHAETIDYLSERINE DECARBOXYLASE PROENZYME-RELATED"/>
    <property type="match status" value="1"/>
</dbReference>
<dbReference type="RefSeq" id="WP_109645399.1">
    <property type="nucleotide sequence ID" value="NZ_QGGB01000003.1"/>
</dbReference>
<feature type="site" description="Cleavage (non-hydrolytic); by autocatalysis" evidence="11">
    <location>
        <begin position="183"/>
        <end position="184"/>
    </location>
</feature>
<evidence type="ECO:0000256" key="6">
    <source>
        <dbReference type="ARBA" id="ARBA00023145"/>
    </source>
</evidence>
<dbReference type="EC" id="4.1.1.65" evidence="11"/>
<keyword evidence="9 11" id="KW-1208">Phospholipid metabolism</keyword>
<dbReference type="GO" id="GO:0004609">
    <property type="term" value="F:phosphatidylserine decarboxylase activity"/>
    <property type="evidence" value="ECO:0007669"/>
    <property type="project" value="UniProtKB-UniRule"/>
</dbReference>
<feature type="transmembrane region" description="Helical" evidence="12">
    <location>
        <begin position="33"/>
        <end position="50"/>
    </location>
</feature>
<feature type="chain" id="PRO_5023568514" description="Phosphatidylserine decarboxylase alpha chain" evidence="11">
    <location>
        <begin position="184"/>
        <end position="217"/>
    </location>
</feature>
<keyword evidence="8 11" id="KW-0456">Lyase</keyword>
<keyword evidence="7 11" id="KW-0594">Phospholipid biosynthesis</keyword>
<dbReference type="NCBIfam" id="NF003678">
    <property type="entry name" value="PRK05305.1-2"/>
    <property type="match status" value="1"/>
</dbReference>
<feature type="active site" description="Schiff-base intermediate with substrate; via pyruvic acid" evidence="11">
    <location>
        <position position="184"/>
    </location>
</feature>
<feature type="chain" id="PRO_5023568515" description="Phosphatidylserine decarboxylase beta chain" evidence="11">
    <location>
        <begin position="1"/>
        <end position="183"/>
    </location>
</feature>
<keyword evidence="12" id="KW-1133">Transmembrane helix</keyword>
<comment type="subunit">
    <text evidence="11">Heterodimer of a large membrane-associated beta subunit and a small pyruvoyl-containing alpha subunit.</text>
</comment>
<gene>
    <name evidence="11" type="primary">psd</name>
    <name evidence="13" type="ORF">DDZ15_04725</name>
</gene>
<keyword evidence="4 11" id="KW-0443">Lipid metabolism</keyword>
<keyword evidence="12" id="KW-0812">Transmembrane</keyword>
<dbReference type="Pfam" id="PF02666">
    <property type="entry name" value="PS_Dcarbxylase"/>
    <property type="match status" value="1"/>
</dbReference>
<evidence type="ECO:0000256" key="12">
    <source>
        <dbReference type="SAM" id="Phobius"/>
    </source>
</evidence>
<dbReference type="AlphaFoldDB" id="A0A316TXY3"/>
<keyword evidence="6 11" id="KW-0865">Zymogen</keyword>
<dbReference type="GO" id="GO:0005886">
    <property type="term" value="C:plasma membrane"/>
    <property type="evidence" value="ECO:0007669"/>
    <property type="project" value="UniProtKB-SubCell"/>
</dbReference>
<evidence type="ECO:0000256" key="9">
    <source>
        <dbReference type="ARBA" id="ARBA00023264"/>
    </source>
</evidence>
<keyword evidence="14" id="KW-1185">Reference proteome</keyword>
<evidence type="ECO:0000313" key="14">
    <source>
        <dbReference type="Proteomes" id="UP000245533"/>
    </source>
</evidence>
<dbReference type="GO" id="GO:0006646">
    <property type="term" value="P:phosphatidylethanolamine biosynthetic process"/>
    <property type="evidence" value="ECO:0007669"/>
    <property type="project" value="UniProtKB-UniRule"/>
</dbReference>
<feature type="transmembrane region" description="Helical" evidence="12">
    <location>
        <begin position="7"/>
        <end position="27"/>
    </location>
</feature>
<keyword evidence="10 11" id="KW-0670">Pyruvate</keyword>
<dbReference type="PANTHER" id="PTHR35809:SF1">
    <property type="entry name" value="ARCHAETIDYLSERINE DECARBOXYLASE PROENZYME-RELATED"/>
    <property type="match status" value="1"/>
</dbReference>
<dbReference type="NCBIfam" id="NF003685">
    <property type="entry name" value="PRK05305.2-5"/>
    <property type="match status" value="1"/>
</dbReference>
<comment type="pathway">
    <text evidence="11">Phospholipid metabolism; phosphatidylethanolamine biosynthesis; phosphatidylethanolamine from CDP-diacylglycerol: step 2/2.</text>
</comment>
<comment type="catalytic activity">
    <reaction evidence="11">
        <text>a 1,2-diacyl-sn-glycero-3-phospho-L-serine + H(+) = a 1,2-diacyl-sn-glycero-3-phosphoethanolamine + CO2</text>
        <dbReference type="Rhea" id="RHEA:20828"/>
        <dbReference type="ChEBI" id="CHEBI:15378"/>
        <dbReference type="ChEBI" id="CHEBI:16526"/>
        <dbReference type="ChEBI" id="CHEBI:57262"/>
        <dbReference type="ChEBI" id="CHEBI:64612"/>
        <dbReference type="EC" id="4.1.1.65"/>
    </reaction>
</comment>